<dbReference type="PRINTS" id="PR00019">
    <property type="entry name" value="LEURICHRPT"/>
</dbReference>
<evidence type="ECO:0000256" key="12">
    <source>
        <dbReference type="ARBA" id="ARBA00022821"/>
    </source>
</evidence>
<keyword evidence="16" id="KW-0675">Receptor</keyword>
<keyword evidence="7" id="KW-0964">Secreted</keyword>
<dbReference type="FunFam" id="3.80.10.10:FF:000400">
    <property type="entry name" value="Nuclear pore complex protein NUP107"/>
    <property type="match status" value="1"/>
</dbReference>
<evidence type="ECO:0000259" key="20">
    <source>
        <dbReference type="Pfam" id="PF08263"/>
    </source>
</evidence>
<sequence length="827" mass="93116">MLSSWRDDENNRDCCKWRGIQCDNDTGDVDILDLRGSDTQYLKGAFNITSLAALPNIQYLDLSYNGFQRTHMPKLMGSFTNLRYLNLSYNYLSGKLPYQLGSLKQLRYLDLSHNYFLNGELPYQLANLSQLRYLGLGGNSFSGALPFQVGNLPMLHTLRLGGNFLFKFKDAQWLSNLYSLTVLDLNGFYIIGTSYYWLQVINKLFQNLRELRLSDCSLSDTDLRSLFNSHSNLSTSLTILDLSDNMLTSSTFQLLLNFSLNLQELYLSHNKIVLSSSLCRSFPSLVTLDLSENNMTSSVFQGRLNLSSKLQNLYLHSCSLSDRSFIVSPTSITNSSSSLVSVDLSFNMLKSSTIFYWLLNSTANFRTLYLSENMLEGPIPDGFGNIMSTLQSIYLSRNNLQGEIPSFFGDMCALQSIDFSNNRLNGTISSFIENSSWCNRHIFQQSNLMSLDLSNNQITGQLPDCWKSMEPLNILDLRNNKLSGKIPLSMGTLVNLEILILPNNSLVGELPSTLKNCKHLVVLDVGENMLTGSIPSWIGSMQQLMILNMEGNRFFGNIPNHLCHLKKIHLLHLSRNHLSRGFPTCLKNFTAMTENTINRSDTETFSFGETISFGSSDIKFIITWMWKGMEQGFEYLDLNLNSIDLSCNNLTGEIPNEVGFLLGLMSLNLSRNNLSGEIPSEIGKLSSLESLDLSRNHFSGAIPSSISEIDNLGKLNLAHNSLSGRIPSGRHFETFEASCFEGNIDLCGEQLNKSCPGDGDQTRTLKHEEAATNGDDSVFYEALYMSLGLGYFTGFWGLLGPILLWRPWRNAYITFLNRITDYIFVWL</sequence>
<evidence type="ECO:0000256" key="5">
    <source>
        <dbReference type="ARBA" id="ARBA00022475"/>
    </source>
</evidence>
<evidence type="ECO:0000256" key="8">
    <source>
        <dbReference type="ARBA" id="ARBA00022614"/>
    </source>
</evidence>
<keyword evidence="23" id="KW-1185">Reference proteome</keyword>
<dbReference type="GO" id="GO:0005886">
    <property type="term" value="C:plasma membrane"/>
    <property type="evidence" value="ECO:0007669"/>
    <property type="project" value="UniProtKB-SubCell"/>
</dbReference>
<evidence type="ECO:0000256" key="9">
    <source>
        <dbReference type="ARBA" id="ARBA00022692"/>
    </source>
</evidence>
<evidence type="ECO:0000256" key="15">
    <source>
        <dbReference type="ARBA" id="ARBA00023157"/>
    </source>
</evidence>
<reference evidence="22 23" key="1">
    <citation type="submission" date="2024-08" db="EMBL/GenBank/DDBJ databases">
        <title>Insights into the chromosomal genome structure of Flemingia macrophylla.</title>
        <authorList>
            <person name="Ding Y."/>
            <person name="Zhao Y."/>
            <person name="Bi W."/>
            <person name="Wu M."/>
            <person name="Zhao G."/>
            <person name="Gong Y."/>
            <person name="Li W."/>
            <person name="Zhang P."/>
        </authorList>
    </citation>
    <scope>NUCLEOTIDE SEQUENCE [LARGE SCALE GENOMIC DNA]</scope>
    <source>
        <strain evidence="22">DYQJB</strain>
        <tissue evidence="22">Leaf</tissue>
    </source>
</reference>
<dbReference type="InterPro" id="IPR046956">
    <property type="entry name" value="RLP23-like"/>
</dbReference>
<evidence type="ECO:0000256" key="7">
    <source>
        <dbReference type="ARBA" id="ARBA00022525"/>
    </source>
</evidence>
<dbReference type="SUPFAM" id="SSF52058">
    <property type="entry name" value="L domain-like"/>
    <property type="match status" value="3"/>
</dbReference>
<comment type="caution">
    <text evidence="22">The sequence shown here is derived from an EMBL/GenBank/DDBJ whole genome shotgun (WGS) entry which is preliminary data.</text>
</comment>
<dbReference type="InterPro" id="IPR001611">
    <property type="entry name" value="Leu-rich_rpt"/>
</dbReference>
<dbReference type="Pfam" id="PF00560">
    <property type="entry name" value="LRR_1"/>
    <property type="match status" value="6"/>
</dbReference>
<protein>
    <submittedName>
        <fullName evidence="22">Uncharacterized protein</fullName>
    </submittedName>
</protein>
<feature type="domain" description="Disease resistance R13L4/SHOC-2-like LRR" evidence="21">
    <location>
        <begin position="49"/>
        <end position="185"/>
    </location>
</feature>
<proteinExistence type="inferred from homology"/>
<dbReference type="InterPro" id="IPR055414">
    <property type="entry name" value="LRR_R13L4/SHOC2-like"/>
</dbReference>
<dbReference type="Pfam" id="PF23598">
    <property type="entry name" value="LRR_14"/>
    <property type="match status" value="1"/>
</dbReference>
<dbReference type="Pfam" id="PF13516">
    <property type="entry name" value="LRR_6"/>
    <property type="match status" value="1"/>
</dbReference>
<dbReference type="PANTHER" id="PTHR48063:SF98">
    <property type="entry name" value="LRR RECEPTOR-LIKE SERINE_THREONINE-PROTEIN KINASE FLS2"/>
    <property type="match status" value="1"/>
</dbReference>
<evidence type="ECO:0000256" key="16">
    <source>
        <dbReference type="ARBA" id="ARBA00023170"/>
    </source>
</evidence>
<evidence type="ECO:0000259" key="21">
    <source>
        <dbReference type="Pfam" id="PF23598"/>
    </source>
</evidence>
<gene>
    <name evidence="22" type="ORF">Fmac_016071</name>
</gene>
<dbReference type="InterPro" id="IPR003591">
    <property type="entry name" value="Leu-rich_rpt_typical-subtyp"/>
</dbReference>
<evidence type="ECO:0000256" key="3">
    <source>
        <dbReference type="ARBA" id="ARBA00004251"/>
    </source>
</evidence>
<evidence type="ECO:0000256" key="19">
    <source>
        <dbReference type="SAM" id="Phobius"/>
    </source>
</evidence>
<feature type="transmembrane region" description="Helical" evidence="19">
    <location>
        <begin position="782"/>
        <end position="805"/>
    </location>
</feature>
<evidence type="ECO:0000256" key="13">
    <source>
        <dbReference type="ARBA" id="ARBA00022989"/>
    </source>
</evidence>
<dbReference type="SMART" id="SM00369">
    <property type="entry name" value="LRR_TYP"/>
    <property type="match status" value="9"/>
</dbReference>
<comment type="similarity">
    <text evidence="4">Belongs to the RLP family.</text>
</comment>
<dbReference type="Pfam" id="PF13855">
    <property type="entry name" value="LRR_8"/>
    <property type="match status" value="2"/>
</dbReference>
<dbReference type="InterPro" id="IPR032675">
    <property type="entry name" value="LRR_dom_sf"/>
</dbReference>
<evidence type="ECO:0000313" key="23">
    <source>
        <dbReference type="Proteomes" id="UP001603857"/>
    </source>
</evidence>
<dbReference type="EMBL" id="JBGMDY010000005">
    <property type="protein sequence ID" value="KAL2334858.1"/>
    <property type="molecule type" value="Genomic_DNA"/>
</dbReference>
<comment type="similarity">
    <text evidence="18">Belongs to the polygalacturonase-inhibiting protein family.</text>
</comment>
<organism evidence="22 23">
    <name type="scientific">Flemingia macrophylla</name>
    <dbReference type="NCBI Taxonomy" id="520843"/>
    <lineage>
        <taxon>Eukaryota</taxon>
        <taxon>Viridiplantae</taxon>
        <taxon>Streptophyta</taxon>
        <taxon>Embryophyta</taxon>
        <taxon>Tracheophyta</taxon>
        <taxon>Spermatophyta</taxon>
        <taxon>Magnoliopsida</taxon>
        <taxon>eudicotyledons</taxon>
        <taxon>Gunneridae</taxon>
        <taxon>Pentapetalae</taxon>
        <taxon>rosids</taxon>
        <taxon>fabids</taxon>
        <taxon>Fabales</taxon>
        <taxon>Fabaceae</taxon>
        <taxon>Papilionoideae</taxon>
        <taxon>50 kb inversion clade</taxon>
        <taxon>NPAAA clade</taxon>
        <taxon>indigoferoid/millettioid clade</taxon>
        <taxon>Phaseoleae</taxon>
        <taxon>Flemingia</taxon>
    </lineage>
</organism>
<keyword evidence="9 19" id="KW-0812">Transmembrane</keyword>
<evidence type="ECO:0000256" key="1">
    <source>
        <dbReference type="ARBA" id="ARBA00004170"/>
    </source>
</evidence>
<evidence type="ECO:0000256" key="11">
    <source>
        <dbReference type="ARBA" id="ARBA00022737"/>
    </source>
</evidence>
<evidence type="ECO:0000256" key="17">
    <source>
        <dbReference type="ARBA" id="ARBA00023180"/>
    </source>
</evidence>
<feature type="domain" description="Leucine-rich repeat-containing N-terminal plant-type" evidence="20">
    <location>
        <begin position="2"/>
        <end position="23"/>
    </location>
</feature>
<accession>A0ABD1MGC4</accession>
<evidence type="ECO:0000313" key="22">
    <source>
        <dbReference type="EMBL" id="KAL2334858.1"/>
    </source>
</evidence>
<keyword evidence="17" id="KW-0325">Glycoprotein</keyword>
<keyword evidence="14 19" id="KW-0472">Membrane</keyword>
<keyword evidence="15" id="KW-1015">Disulfide bond</keyword>
<dbReference type="Pfam" id="PF08263">
    <property type="entry name" value="LRRNT_2"/>
    <property type="match status" value="1"/>
</dbReference>
<keyword evidence="12" id="KW-0611">Plant defense</keyword>
<evidence type="ECO:0000256" key="18">
    <source>
        <dbReference type="ARBA" id="ARBA00038043"/>
    </source>
</evidence>
<evidence type="ECO:0000256" key="14">
    <source>
        <dbReference type="ARBA" id="ARBA00023136"/>
    </source>
</evidence>
<keyword evidence="5" id="KW-1003">Cell membrane</keyword>
<dbReference type="InterPro" id="IPR013210">
    <property type="entry name" value="LRR_N_plant-typ"/>
</dbReference>
<keyword evidence="6" id="KW-0134">Cell wall</keyword>
<dbReference type="PANTHER" id="PTHR48063">
    <property type="entry name" value="LRR RECEPTOR-LIKE KINASE"/>
    <property type="match status" value="1"/>
</dbReference>
<dbReference type="AlphaFoldDB" id="A0ABD1MGC4"/>
<keyword evidence="8" id="KW-0433">Leucine-rich repeat</keyword>
<dbReference type="GO" id="GO:0006952">
    <property type="term" value="P:defense response"/>
    <property type="evidence" value="ECO:0007669"/>
    <property type="project" value="UniProtKB-KW"/>
</dbReference>
<name>A0ABD1MGC4_9FABA</name>
<evidence type="ECO:0000256" key="4">
    <source>
        <dbReference type="ARBA" id="ARBA00009592"/>
    </source>
</evidence>
<comment type="subcellular location">
    <subcellularLocation>
        <location evidence="3">Cell membrane</location>
        <topology evidence="3">Single-pass type I membrane protein</topology>
    </subcellularLocation>
    <subcellularLocation>
        <location evidence="1">Membrane</location>
        <topology evidence="1">Peripheral membrane protein</topology>
    </subcellularLocation>
    <subcellularLocation>
        <location evidence="2">Secreted</location>
        <location evidence="2">Cell wall</location>
    </subcellularLocation>
</comment>
<dbReference type="FunFam" id="3.80.10.10:FF:000213">
    <property type="entry name" value="Tyrosine-sulfated glycopeptide receptor 1"/>
    <property type="match status" value="1"/>
</dbReference>
<keyword evidence="11" id="KW-0677">Repeat</keyword>
<evidence type="ECO:0000256" key="6">
    <source>
        <dbReference type="ARBA" id="ARBA00022512"/>
    </source>
</evidence>
<dbReference type="Proteomes" id="UP001603857">
    <property type="component" value="Unassembled WGS sequence"/>
</dbReference>
<keyword evidence="13 19" id="KW-1133">Transmembrane helix</keyword>
<evidence type="ECO:0000256" key="10">
    <source>
        <dbReference type="ARBA" id="ARBA00022729"/>
    </source>
</evidence>
<dbReference type="Gene3D" id="3.80.10.10">
    <property type="entry name" value="Ribonuclease Inhibitor"/>
    <property type="match status" value="4"/>
</dbReference>
<evidence type="ECO:0000256" key="2">
    <source>
        <dbReference type="ARBA" id="ARBA00004191"/>
    </source>
</evidence>
<keyword evidence="10" id="KW-0732">Signal</keyword>